<proteinExistence type="predicted"/>
<organism evidence="2 3">
    <name type="scientific">Enterovibrio nigricans DSM 22720</name>
    <dbReference type="NCBI Taxonomy" id="1121868"/>
    <lineage>
        <taxon>Bacteria</taxon>
        <taxon>Pseudomonadati</taxon>
        <taxon>Pseudomonadota</taxon>
        <taxon>Gammaproteobacteria</taxon>
        <taxon>Vibrionales</taxon>
        <taxon>Vibrionaceae</taxon>
        <taxon>Enterovibrio</taxon>
    </lineage>
</organism>
<dbReference type="PANTHER" id="PTHR36573:SF1">
    <property type="entry name" value="INTERMEMBRANE PHOSPHOLIPID TRANSPORT SYSTEM BINDING PROTEIN MLAC"/>
    <property type="match status" value="1"/>
</dbReference>
<sequence length="216" mass="24099">MKKWLAAASTLVLMFCAPFASAADVDSMNPYTLINGVADSAFSRLKADKDTYQANPELLRQVVVEELMPHINVRLAALKVLGPRANKASKDQRDQFTAAFYDYLVASYARILTQYTDQNVTVEPEKAIDPKRKVVSVRVDIVDSSRPPIRLDFKLRKNGKTGEWQGFDVVVEGVSMLDTTASEWSGQLRKKNGIETVAKEMVQRAKAPITKEETES</sequence>
<dbReference type="AlphaFoldDB" id="A0A1T4TWJ8"/>
<evidence type="ECO:0000313" key="2">
    <source>
        <dbReference type="EMBL" id="SKA44837.1"/>
    </source>
</evidence>
<dbReference type="EMBL" id="FUXU01000002">
    <property type="protein sequence ID" value="SKA44837.1"/>
    <property type="molecule type" value="Genomic_DNA"/>
</dbReference>
<accession>A0A1T4TWJ8</accession>
<dbReference type="InterPro" id="IPR008869">
    <property type="entry name" value="MlaC/ttg2D"/>
</dbReference>
<evidence type="ECO:0000313" key="3">
    <source>
        <dbReference type="Proteomes" id="UP000190162"/>
    </source>
</evidence>
<keyword evidence="1" id="KW-0732">Signal</keyword>
<protein>
    <submittedName>
        <fullName evidence="2">Phospholipid transport system substrate-binding protein</fullName>
    </submittedName>
</protein>
<dbReference type="PANTHER" id="PTHR36573">
    <property type="entry name" value="INTERMEMBRANE PHOSPHOLIPID TRANSPORT SYSTEM BINDING PROTEIN MLAC"/>
    <property type="match status" value="1"/>
</dbReference>
<feature type="chain" id="PRO_5012572117" evidence="1">
    <location>
        <begin position="23"/>
        <end position="216"/>
    </location>
</feature>
<feature type="signal peptide" evidence="1">
    <location>
        <begin position="1"/>
        <end position="22"/>
    </location>
</feature>
<name>A0A1T4TWJ8_9GAMM</name>
<keyword evidence="3" id="KW-1185">Reference proteome</keyword>
<dbReference type="InterPro" id="IPR042245">
    <property type="entry name" value="Tgt2/MlaC_sf"/>
</dbReference>
<dbReference type="OrthoDB" id="9787053at2"/>
<dbReference type="Proteomes" id="UP000190162">
    <property type="component" value="Unassembled WGS sequence"/>
</dbReference>
<dbReference type="Gene3D" id="3.10.450.710">
    <property type="entry name" value="Tgt2/MlaC"/>
    <property type="match status" value="1"/>
</dbReference>
<reference evidence="3" key="1">
    <citation type="submission" date="2017-02" db="EMBL/GenBank/DDBJ databases">
        <authorList>
            <person name="Varghese N."/>
            <person name="Submissions S."/>
        </authorList>
    </citation>
    <scope>NUCLEOTIDE SEQUENCE [LARGE SCALE GENOMIC DNA]</scope>
    <source>
        <strain evidence="3">DSM 22720</strain>
    </source>
</reference>
<dbReference type="PIRSF" id="PIRSF004649">
    <property type="entry name" value="MlaC"/>
    <property type="match status" value="1"/>
</dbReference>
<dbReference type="Pfam" id="PF05494">
    <property type="entry name" value="MlaC"/>
    <property type="match status" value="1"/>
</dbReference>
<evidence type="ECO:0000256" key="1">
    <source>
        <dbReference type="SAM" id="SignalP"/>
    </source>
</evidence>
<dbReference type="RefSeq" id="WP_078750873.1">
    <property type="nucleotide sequence ID" value="NZ_FUXU01000002.1"/>
</dbReference>
<gene>
    <name evidence="2" type="ORF">SAMN02745132_00235</name>
</gene>